<dbReference type="Proteomes" id="UP000034883">
    <property type="component" value="Chromosome"/>
</dbReference>
<evidence type="ECO:0000313" key="3">
    <source>
        <dbReference type="Proteomes" id="UP000034883"/>
    </source>
</evidence>
<sequence length="426" mass="44511">MCLLALALAACGGGGADPDAGTTNDDGGGGGQDARVTPGDGSTDEPDGSTGGGALACTTGTLLAGHPEHDAEPGVHANQGDPLRGVEGRPLGWREVIFVGDRMVTVVGQEVWASDLSEASPTVRRVAGVDSTNQQLLDGPCASARFANLQDLAADAEGSLYVMDQTGNAVLKITDPFDAASCEVHYWAGTSVDTTDIRPGTPPNVGETEGPGASAQFALPGRMAIDTDGTLYVWDEGNASIRRIANDAAHTVSTLTAVESTYDGRSQDVIVDSMLVSNGVLYLYAHDTANQVILEAVRLSDGSKSDILRGRADVFPDFDSSTSLQVGGMATDGEELFVYFKGLIYAVTLEGAIRKVVGYEGARSTIEFESGYDPTVPHPVDELHLANRSQYATAGADSWLAIDANDDLYFVGSVLDPYVVRIDCAR</sequence>
<keyword evidence="3" id="KW-1185">Reference proteome</keyword>
<dbReference type="Gene3D" id="2.120.10.30">
    <property type="entry name" value="TolB, C-terminal domain"/>
    <property type="match status" value="1"/>
</dbReference>
<dbReference type="KEGG" id="samy:DB32_006737"/>
<feature type="compositionally biased region" description="Low complexity" evidence="1">
    <location>
        <begin position="55"/>
        <end position="65"/>
    </location>
</feature>
<dbReference type="PANTHER" id="PTHR13833">
    <property type="match status" value="1"/>
</dbReference>
<proteinExistence type="predicted"/>
<accession>A0A0F6YLU1</accession>
<evidence type="ECO:0008006" key="4">
    <source>
        <dbReference type="Google" id="ProtNLM"/>
    </source>
</evidence>
<evidence type="ECO:0000256" key="1">
    <source>
        <dbReference type="SAM" id="MobiDB-lite"/>
    </source>
</evidence>
<protein>
    <recommendedName>
        <fullName evidence="4">NHL repeat domain protein</fullName>
    </recommendedName>
</protein>
<dbReference type="SUPFAM" id="SSF101898">
    <property type="entry name" value="NHL repeat"/>
    <property type="match status" value="1"/>
</dbReference>
<organism evidence="2 3">
    <name type="scientific">Sandaracinus amylolyticus</name>
    <dbReference type="NCBI Taxonomy" id="927083"/>
    <lineage>
        <taxon>Bacteria</taxon>
        <taxon>Pseudomonadati</taxon>
        <taxon>Myxococcota</taxon>
        <taxon>Polyangia</taxon>
        <taxon>Polyangiales</taxon>
        <taxon>Sandaracinaceae</taxon>
        <taxon>Sandaracinus</taxon>
    </lineage>
</organism>
<dbReference type="AlphaFoldDB" id="A0A0F6YLU1"/>
<name>A0A0F6YLU1_9BACT</name>
<dbReference type="PANTHER" id="PTHR13833:SF71">
    <property type="entry name" value="NHL DOMAIN-CONTAINING PROTEIN"/>
    <property type="match status" value="1"/>
</dbReference>
<evidence type="ECO:0000313" key="2">
    <source>
        <dbReference type="EMBL" id="AKF09588.1"/>
    </source>
</evidence>
<gene>
    <name evidence="2" type="ORF">DB32_006737</name>
</gene>
<dbReference type="EMBL" id="CP011125">
    <property type="protein sequence ID" value="AKF09588.1"/>
    <property type="molecule type" value="Genomic_DNA"/>
</dbReference>
<feature type="region of interest" description="Disordered" evidence="1">
    <location>
        <begin position="14"/>
        <end position="83"/>
    </location>
</feature>
<dbReference type="InterPro" id="IPR011042">
    <property type="entry name" value="6-blade_b-propeller_TolB-like"/>
</dbReference>
<reference evidence="2 3" key="1">
    <citation type="submission" date="2015-03" db="EMBL/GenBank/DDBJ databases">
        <title>Genome assembly of Sandaracinus amylolyticus DSM 53668.</title>
        <authorList>
            <person name="Sharma G."/>
            <person name="Subramanian S."/>
        </authorList>
    </citation>
    <scope>NUCLEOTIDE SEQUENCE [LARGE SCALE GENOMIC DNA]</scope>
    <source>
        <strain evidence="2 3">DSM 53668</strain>
    </source>
</reference>
<dbReference type="STRING" id="927083.DB32_006737"/>